<evidence type="ECO:0000256" key="1">
    <source>
        <dbReference type="ARBA" id="ARBA00004651"/>
    </source>
</evidence>
<evidence type="ECO:0000313" key="9">
    <source>
        <dbReference type="EMBL" id="GAA2328379.1"/>
    </source>
</evidence>
<feature type="region of interest" description="Disordered" evidence="6">
    <location>
        <begin position="381"/>
        <end position="405"/>
    </location>
</feature>
<dbReference type="PROSITE" id="PS50850">
    <property type="entry name" value="MFS"/>
    <property type="match status" value="1"/>
</dbReference>
<dbReference type="Proteomes" id="UP001501444">
    <property type="component" value="Unassembled WGS sequence"/>
</dbReference>
<dbReference type="RefSeq" id="WP_344610513.1">
    <property type="nucleotide sequence ID" value="NZ_BAAARV010000004.1"/>
</dbReference>
<evidence type="ECO:0000256" key="4">
    <source>
        <dbReference type="ARBA" id="ARBA00022989"/>
    </source>
</evidence>
<keyword evidence="3 7" id="KW-0812">Transmembrane</keyword>
<keyword evidence="5 7" id="KW-0472">Membrane</keyword>
<keyword evidence="10" id="KW-1185">Reference proteome</keyword>
<evidence type="ECO:0000256" key="7">
    <source>
        <dbReference type="SAM" id="Phobius"/>
    </source>
</evidence>
<comment type="caution">
    <text evidence="9">The sequence shown here is derived from an EMBL/GenBank/DDBJ whole genome shotgun (WGS) entry which is preliminary data.</text>
</comment>
<feature type="domain" description="Major facilitator superfamily (MFS) profile" evidence="8">
    <location>
        <begin position="200"/>
        <end position="405"/>
    </location>
</feature>
<dbReference type="Gene3D" id="1.20.1250.20">
    <property type="entry name" value="MFS general substrate transporter like domains"/>
    <property type="match status" value="1"/>
</dbReference>
<evidence type="ECO:0000256" key="6">
    <source>
        <dbReference type="SAM" id="MobiDB-lite"/>
    </source>
</evidence>
<dbReference type="PANTHER" id="PTHR23513:SF18">
    <property type="entry name" value="INTEGRAL MEMBRANE PROTEIN"/>
    <property type="match status" value="1"/>
</dbReference>
<accession>A0ABP5SDP6</accession>
<evidence type="ECO:0000259" key="8">
    <source>
        <dbReference type="PROSITE" id="PS50850"/>
    </source>
</evidence>
<dbReference type="InterPro" id="IPR020846">
    <property type="entry name" value="MFS_dom"/>
</dbReference>
<feature type="transmembrane region" description="Helical" evidence="7">
    <location>
        <begin position="242"/>
        <end position="261"/>
    </location>
</feature>
<gene>
    <name evidence="9" type="ORF">GCM10010170_004890</name>
</gene>
<organism evidence="9 10">
    <name type="scientific">Dactylosporangium salmoneum</name>
    <dbReference type="NCBI Taxonomy" id="53361"/>
    <lineage>
        <taxon>Bacteria</taxon>
        <taxon>Bacillati</taxon>
        <taxon>Actinomycetota</taxon>
        <taxon>Actinomycetes</taxon>
        <taxon>Micromonosporales</taxon>
        <taxon>Micromonosporaceae</taxon>
        <taxon>Dactylosporangium</taxon>
    </lineage>
</organism>
<feature type="transmembrane region" description="Helical" evidence="7">
    <location>
        <begin position="268"/>
        <end position="287"/>
    </location>
</feature>
<feature type="compositionally biased region" description="Basic and acidic residues" evidence="6">
    <location>
        <begin position="381"/>
        <end position="394"/>
    </location>
</feature>
<evidence type="ECO:0000256" key="2">
    <source>
        <dbReference type="ARBA" id="ARBA00022475"/>
    </source>
</evidence>
<feature type="transmembrane region" description="Helical" evidence="7">
    <location>
        <begin position="204"/>
        <end position="222"/>
    </location>
</feature>
<evidence type="ECO:0000256" key="5">
    <source>
        <dbReference type="ARBA" id="ARBA00023136"/>
    </source>
</evidence>
<dbReference type="SUPFAM" id="SSF103473">
    <property type="entry name" value="MFS general substrate transporter"/>
    <property type="match status" value="1"/>
</dbReference>
<evidence type="ECO:0000256" key="3">
    <source>
        <dbReference type="ARBA" id="ARBA00022692"/>
    </source>
</evidence>
<evidence type="ECO:0000313" key="10">
    <source>
        <dbReference type="Proteomes" id="UP001501444"/>
    </source>
</evidence>
<dbReference type="Pfam" id="PF07690">
    <property type="entry name" value="MFS_1"/>
    <property type="match status" value="1"/>
</dbReference>
<reference evidence="10" key="1">
    <citation type="journal article" date="2019" name="Int. J. Syst. Evol. Microbiol.">
        <title>The Global Catalogue of Microorganisms (GCM) 10K type strain sequencing project: providing services to taxonomists for standard genome sequencing and annotation.</title>
        <authorList>
            <consortium name="The Broad Institute Genomics Platform"/>
            <consortium name="The Broad Institute Genome Sequencing Center for Infectious Disease"/>
            <person name="Wu L."/>
            <person name="Ma J."/>
        </authorList>
    </citation>
    <scope>NUCLEOTIDE SEQUENCE [LARGE SCALE GENOMIC DNA]</scope>
    <source>
        <strain evidence="10">JCM 3272</strain>
    </source>
</reference>
<dbReference type="EMBL" id="BAAARV010000004">
    <property type="protein sequence ID" value="GAA2328379.1"/>
    <property type="molecule type" value="Genomic_DNA"/>
</dbReference>
<feature type="transmembrane region" description="Helical" evidence="7">
    <location>
        <begin position="158"/>
        <end position="175"/>
    </location>
</feature>
<dbReference type="CDD" id="cd06173">
    <property type="entry name" value="MFS_MefA_like"/>
    <property type="match status" value="1"/>
</dbReference>
<comment type="subcellular location">
    <subcellularLocation>
        <location evidence="1">Cell membrane</location>
        <topology evidence="1">Multi-pass membrane protein</topology>
    </subcellularLocation>
</comment>
<proteinExistence type="predicted"/>
<dbReference type="InterPro" id="IPR036259">
    <property type="entry name" value="MFS_trans_sf"/>
</dbReference>
<feature type="transmembrane region" description="Helical" evidence="7">
    <location>
        <begin position="358"/>
        <end position="378"/>
    </location>
</feature>
<protein>
    <submittedName>
        <fullName evidence="9">MFS transporter</fullName>
    </submittedName>
</protein>
<sequence>MRRDLNLLAVGLAASTAGDAAALVALLLRLQPHGSGWVAGLLGAELVPFVVLAPLTGRVVDRFETRAVLMIALAGQAVLAVPLALATNLGATVALFAGITALSAFVRPATSALVPTIAGAGTTKRGYAQIATGQSVGWIAGPAAGGLLTGAFGPTSAILVDAATFALLTVACAFVRARRRPSAEATAADGGAARGGLRLVFGDAVLRTAIIGSAIAIASGVIDNVAAPFRFVQQLGAQSYGYGLYLTLWGVGALVGGQLAPRLPMRQAATLALGNLLCGVGITGIGLAPGLLLAFAASVAGGVGNGLVNVAQSTLISTRTPAAQHGRAFAASTAVVQTAIGLGTAAAAPLVAALRADGAMIAAGVLTCATAGVALALARREGSREETLRPEPDKSGTLSHGLSDI</sequence>
<feature type="compositionally biased region" description="Polar residues" evidence="6">
    <location>
        <begin position="396"/>
        <end position="405"/>
    </location>
</feature>
<feature type="transmembrane region" description="Helical" evidence="7">
    <location>
        <begin position="36"/>
        <end position="55"/>
    </location>
</feature>
<keyword evidence="2" id="KW-1003">Cell membrane</keyword>
<keyword evidence="4 7" id="KW-1133">Transmembrane helix</keyword>
<dbReference type="PANTHER" id="PTHR23513">
    <property type="entry name" value="INTEGRAL MEMBRANE EFFLUX PROTEIN-RELATED"/>
    <property type="match status" value="1"/>
</dbReference>
<dbReference type="InterPro" id="IPR011701">
    <property type="entry name" value="MFS"/>
</dbReference>
<name>A0ABP5SDP6_9ACTN</name>